<dbReference type="InterPro" id="IPR000917">
    <property type="entry name" value="Sulfatase_N"/>
</dbReference>
<dbReference type="PANTHER" id="PTHR43751">
    <property type="entry name" value="SULFATASE"/>
    <property type="match status" value="1"/>
</dbReference>
<keyword evidence="3" id="KW-0378">Hydrolase</keyword>
<keyword evidence="1" id="KW-0732">Signal</keyword>
<dbReference type="InterPro" id="IPR052701">
    <property type="entry name" value="GAG_Ulvan_Degrading_Sulfatases"/>
</dbReference>
<dbReference type="InterPro" id="IPR017850">
    <property type="entry name" value="Alkaline_phosphatase_core_sf"/>
</dbReference>
<dbReference type="GO" id="GO:0047753">
    <property type="term" value="F:choline-sulfatase activity"/>
    <property type="evidence" value="ECO:0007669"/>
    <property type="project" value="UniProtKB-EC"/>
</dbReference>
<feature type="domain" description="Sulfatase N-terminal" evidence="2">
    <location>
        <begin position="30"/>
        <end position="298"/>
    </location>
</feature>
<evidence type="ECO:0000259" key="2">
    <source>
        <dbReference type="Pfam" id="PF00884"/>
    </source>
</evidence>
<dbReference type="Gene3D" id="3.40.720.10">
    <property type="entry name" value="Alkaline Phosphatase, subunit A"/>
    <property type="match status" value="1"/>
</dbReference>
<dbReference type="PANTHER" id="PTHR43751:SF1">
    <property type="entry name" value="SULFATASE ATSG-RELATED"/>
    <property type="match status" value="1"/>
</dbReference>
<keyword evidence="4" id="KW-1185">Reference proteome</keyword>
<feature type="chain" id="PRO_5022760360" evidence="1">
    <location>
        <begin position="20"/>
        <end position="309"/>
    </location>
</feature>
<dbReference type="KEGG" id="smam:Mal15_16460"/>
<dbReference type="AlphaFoldDB" id="A0A5B9MDP8"/>
<evidence type="ECO:0000256" key="1">
    <source>
        <dbReference type="SAM" id="SignalP"/>
    </source>
</evidence>
<sequence length="309" mass="34501" precursor="true">MRHRFTLVVLIGLFTTLSAAPTLRCVAGKPNLLIVTVDDMSCDSVGAFGCELEGTTPNIDALAAAGLRYHHAHVQVGNCYPSRNVMFSGRYPHNTGVEGFYQVKDPDYPHMVDLMKQGGYFVAIRGKVSHSTPYQPYGWDADLTILDGEKQDMKNAESYYKSTRRGIALAKQAGKPFCININISDPHKPFYAMGKQGAIVQDENVPSRIFTADEVPIPGFLFDHPDVRLELAHYYSSVRRADDCFAAVMKALRESGQDEQTVVIFLSDHGMPLPFAKTALWNHSTRTPWIVRWPGVTALVVIHKFLMMY</sequence>
<dbReference type="RefSeq" id="WP_147867258.1">
    <property type="nucleotide sequence ID" value="NZ_CP036264.1"/>
</dbReference>
<evidence type="ECO:0000313" key="3">
    <source>
        <dbReference type="EMBL" id="QEF97605.1"/>
    </source>
</evidence>
<name>A0A5B9MDP8_9BACT</name>
<dbReference type="Proteomes" id="UP000321353">
    <property type="component" value="Chromosome"/>
</dbReference>
<dbReference type="SUPFAM" id="SSF53649">
    <property type="entry name" value="Alkaline phosphatase-like"/>
    <property type="match status" value="1"/>
</dbReference>
<feature type="signal peptide" evidence="1">
    <location>
        <begin position="1"/>
        <end position="19"/>
    </location>
</feature>
<dbReference type="Pfam" id="PF00884">
    <property type="entry name" value="Sulfatase"/>
    <property type="match status" value="1"/>
</dbReference>
<reference evidence="3 4" key="1">
    <citation type="submission" date="2019-02" db="EMBL/GenBank/DDBJ databases">
        <title>Planctomycetal bacteria perform biofilm scaping via a novel small molecule.</title>
        <authorList>
            <person name="Jeske O."/>
            <person name="Boedeker C."/>
            <person name="Wiegand S."/>
            <person name="Breitling P."/>
            <person name="Kallscheuer N."/>
            <person name="Jogler M."/>
            <person name="Rohde M."/>
            <person name="Petersen J."/>
            <person name="Medema M.H."/>
            <person name="Surup F."/>
            <person name="Jogler C."/>
        </authorList>
    </citation>
    <scope>NUCLEOTIDE SEQUENCE [LARGE SCALE GENOMIC DNA]</scope>
    <source>
        <strain evidence="3 4">Mal15</strain>
    </source>
</reference>
<evidence type="ECO:0000313" key="4">
    <source>
        <dbReference type="Proteomes" id="UP000321353"/>
    </source>
</evidence>
<accession>A0A5B9MDP8</accession>
<dbReference type="EC" id="3.1.6.6" evidence="3"/>
<protein>
    <submittedName>
        <fullName evidence="3">Choline-sulfatase</fullName>
        <ecNumber evidence="3">3.1.6.6</ecNumber>
    </submittedName>
</protein>
<gene>
    <name evidence="3" type="primary">betC_4</name>
    <name evidence="3" type="ORF">Mal15_16460</name>
</gene>
<organism evidence="3 4">
    <name type="scientific">Stieleria maiorica</name>
    <dbReference type="NCBI Taxonomy" id="2795974"/>
    <lineage>
        <taxon>Bacteria</taxon>
        <taxon>Pseudomonadati</taxon>
        <taxon>Planctomycetota</taxon>
        <taxon>Planctomycetia</taxon>
        <taxon>Pirellulales</taxon>
        <taxon>Pirellulaceae</taxon>
        <taxon>Stieleria</taxon>
    </lineage>
</organism>
<proteinExistence type="predicted"/>
<dbReference type="EMBL" id="CP036264">
    <property type="protein sequence ID" value="QEF97605.1"/>
    <property type="molecule type" value="Genomic_DNA"/>
</dbReference>